<dbReference type="InterPro" id="IPR051393">
    <property type="entry name" value="ABC_transporter_permease"/>
</dbReference>
<dbReference type="SUPFAM" id="SSF161098">
    <property type="entry name" value="MetI-like"/>
    <property type="match status" value="1"/>
</dbReference>
<evidence type="ECO:0000256" key="5">
    <source>
        <dbReference type="ARBA" id="ARBA00022989"/>
    </source>
</evidence>
<keyword evidence="2 7" id="KW-0813">Transport</keyword>
<feature type="transmembrane region" description="Helical" evidence="7">
    <location>
        <begin position="143"/>
        <end position="164"/>
    </location>
</feature>
<keyword evidence="3" id="KW-1003">Cell membrane</keyword>
<evidence type="ECO:0000256" key="4">
    <source>
        <dbReference type="ARBA" id="ARBA00022692"/>
    </source>
</evidence>
<comment type="subcellular location">
    <subcellularLocation>
        <location evidence="1 7">Cell membrane</location>
        <topology evidence="1 7">Multi-pass membrane protein</topology>
    </subcellularLocation>
</comment>
<keyword evidence="5 7" id="KW-1133">Transmembrane helix</keyword>
<dbReference type="Pfam" id="PF00528">
    <property type="entry name" value="BPD_transp_1"/>
    <property type="match status" value="1"/>
</dbReference>
<feature type="transmembrane region" description="Helical" evidence="7">
    <location>
        <begin position="266"/>
        <end position="283"/>
    </location>
</feature>
<evidence type="ECO:0000256" key="2">
    <source>
        <dbReference type="ARBA" id="ARBA00022448"/>
    </source>
</evidence>
<dbReference type="InterPro" id="IPR035906">
    <property type="entry name" value="MetI-like_sf"/>
</dbReference>
<dbReference type="InterPro" id="IPR000515">
    <property type="entry name" value="MetI-like"/>
</dbReference>
<comment type="similarity">
    <text evidence="7">Belongs to the binding-protein-dependent transport system permease family.</text>
</comment>
<evidence type="ECO:0000313" key="10">
    <source>
        <dbReference type="Proteomes" id="UP001330016"/>
    </source>
</evidence>
<reference evidence="9 10" key="1">
    <citation type="submission" date="2023-02" db="EMBL/GenBank/DDBJ databases">
        <title>The predominant lactic acid bacteria and yeasts involved in the spontaneous fermentation of millet during the production of the traditional porridge Hausa koko in Ghana.</title>
        <authorList>
            <person name="Atter A."/>
            <person name="Diaz M."/>
        </authorList>
    </citation>
    <scope>NUCLEOTIDE SEQUENCE [LARGE SCALE GENOMIC DNA]</scope>
    <source>
        <strain evidence="9 10">FI11640</strain>
    </source>
</reference>
<organism evidence="9 10">
    <name type="scientific">Schleiferilactobacillus harbinensis</name>
    <dbReference type="NCBI Taxonomy" id="304207"/>
    <lineage>
        <taxon>Bacteria</taxon>
        <taxon>Bacillati</taxon>
        <taxon>Bacillota</taxon>
        <taxon>Bacilli</taxon>
        <taxon>Lactobacillales</taxon>
        <taxon>Lactobacillaceae</taxon>
        <taxon>Schleiferilactobacillus</taxon>
    </lineage>
</organism>
<evidence type="ECO:0000256" key="3">
    <source>
        <dbReference type="ARBA" id="ARBA00022475"/>
    </source>
</evidence>
<accession>A0ABU7T368</accession>
<evidence type="ECO:0000256" key="1">
    <source>
        <dbReference type="ARBA" id="ARBA00004651"/>
    </source>
</evidence>
<evidence type="ECO:0000256" key="6">
    <source>
        <dbReference type="ARBA" id="ARBA00023136"/>
    </source>
</evidence>
<feature type="transmembrane region" description="Helical" evidence="7">
    <location>
        <begin position="74"/>
        <end position="94"/>
    </location>
</feature>
<evidence type="ECO:0000259" key="8">
    <source>
        <dbReference type="PROSITE" id="PS50928"/>
    </source>
</evidence>
<proteinExistence type="inferred from homology"/>
<dbReference type="Proteomes" id="UP001330016">
    <property type="component" value="Unassembled WGS sequence"/>
</dbReference>
<evidence type="ECO:0000256" key="7">
    <source>
        <dbReference type="RuleBase" id="RU363032"/>
    </source>
</evidence>
<keyword evidence="10" id="KW-1185">Reference proteome</keyword>
<dbReference type="PROSITE" id="PS50928">
    <property type="entry name" value="ABC_TM1"/>
    <property type="match status" value="1"/>
</dbReference>
<dbReference type="RefSeq" id="WP_208200231.1">
    <property type="nucleotide sequence ID" value="NZ_JAGFBC010000110.1"/>
</dbReference>
<feature type="transmembrane region" description="Helical" evidence="7">
    <location>
        <begin position="12"/>
        <end position="37"/>
    </location>
</feature>
<evidence type="ECO:0000313" key="9">
    <source>
        <dbReference type="EMBL" id="MEE6717040.1"/>
    </source>
</evidence>
<dbReference type="CDD" id="cd06261">
    <property type="entry name" value="TM_PBP2"/>
    <property type="match status" value="1"/>
</dbReference>
<dbReference type="PANTHER" id="PTHR30193:SF37">
    <property type="entry name" value="INNER MEMBRANE ABC TRANSPORTER PERMEASE PROTEIN YCJO"/>
    <property type="match status" value="1"/>
</dbReference>
<keyword evidence="4 7" id="KW-0812">Transmembrane</keyword>
<dbReference type="EMBL" id="JAQSGK010000064">
    <property type="protein sequence ID" value="MEE6717040.1"/>
    <property type="molecule type" value="Genomic_DNA"/>
</dbReference>
<feature type="transmembrane region" description="Helical" evidence="7">
    <location>
        <begin position="106"/>
        <end position="123"/>
    </location>
</feature>
<name>A0ABU7T368_9LACO</name>
<sequence>MHNKSDKWWNMLFVLPTFIIFCLVVIVPFFIGTYYAFFQWDGIAVNPMTFVGVRNFVNVFKDGQFLSSAVKTTIFTVLGVVTINVFGMIIALLVTSKLKTKNWVRTFYFMPYLIGGLILGYIWKFIFSDGMAIIGQVTGLKSIFFNWLLSPTMALMAMVVVFTWQMAGYIMIIYITGINAIPTELIEASAVDGATGWQTFWRVKLPLMMPSITIALFMTLSNCFKIFDVNLSLTGGGPANSTELFAMNIYDEIFKSSNYGYGQAKAMIFFIIVAAFTLVQVSITRKREVTM</sequence>
<protein>
    <submittedName>
        <fullName evidence="9">Sugar ABC transporter permease</fullName>
    </submittedName>
</protein>
<dbReference type="PANTHER" id="PTHR30193">
    <property type="entry name" value="ABC TRANSPORTER PERMEASE PROTEIN"/>
    <property type="match status" value="1"/>
</dbReference>
<keyword evidence="6 7" id="KW-0472">Membrane</keyword>
<feature type="domain" description="ABC transmembrane type-1" evidence="8">
    <location>
        <begin position="69"/>
        <end position="280"/>
    </location>
</feature>
<gene>
    <name evidence="9" type="ORF">PS435_14395</name>
</gene>
<dbReference type="Gene3D" id="1.10.3720.10">
    <property type="entry name" value="MetI-like"/>
    <property type="match status" value="1"/>
</dbReference>
<comment type="caution">
    <text evidence="9">The sequence shown here is derived from an EMBL/GenBank/DDBJ whole genome shotgun (WGS) entry which is preliminary data.</text>
</comment>